<proteinExistence type="inferred from homology"/>
<dbReference type="EC" id="4.1.2.52" evidence="5"/>
<protein>
    <submittedName>
        <fullName evidence="6">4-hydroxy-2-oxoheptanedioate aldolase</fullName>
        <ecNumber evidence="5">4.1.2.52</ecNumber>
    </submittedName>
</protein>
<evidence type="ECO:0000256" key="3">
    <source>
        <dbReference type="ARBA" id="ARBA00023239"/>
    </source>
</evidence>
<keyword evidence="8" id="KW-1185">Reference proteome</keyword>
<evidence type="ECO:0000256" key="2">
    <source>
        <dbReference type="ARBA" id="ARBA00022723"/>
    </source>
</evidence>
<gene>
    <name evidence="5" type="ORF">FHR37_002517</name>
    <name evidence="6" type="ORF">SAMN05421678_10482</name>
</gene>
<evidence type="ECO:0000313" key="5">
    <source>
        <dbReference type="EMBL" id="NYH83666.1"/>
    </source>
</evidence>
<evidence type="ECO:0000259" key="4">
    <source>
        <dbReference type="Pfam" id="PF03328"/>
    </source>
</evidence>
<dbReference type="Proteomes" id="UP000199052">
    <property type="component" value="Unassembled WGS sequence"/>
</dbReference>
<dbReference type="SUPFAM" id="SSF51621">
    <property type="entry name" value="Phosphoenolpyruvate/pyruvate domain"/>
    <property type="match status" value="1"/>
</dbReference>
<dbReference type="Gene3D" id="3.20.20.60">
    <property type="entry name" value="Phosphoenolpyruvate-binding domains"/>
    <property type="match status" value="1"/>
</dbReference>
<evidence type="ECO:0000313" key="7">
    <source>
        <dbReference type="Proteomes" id="UP000199052"/>
    </source>
</evidence>
<dbReference type="EMBL" id="FOOI01000004">
    <property type="protein sequence ID" value="SFG13710.1"/>
    <property type="molecule type" value="Genomic_DNA"/>
</dbReference>
<dbReference type="RefSeq" id="WP_237768686.1">
    <property type="nucleotide sequence ID" value="NZ_FOOI01000004.1"/>
</dbReference>
<name>A0A1I2PDV6_9ACTN</name>
<evidence type="ECO:0000313" key="8">
    <source>
        <dbReference type="Proteomes" id="UP000533017"/>
    </source>
</evidence>
<dbReference type="InterPro" id="IPR050251">
    <property type="entry name" value="HpcH-HpaI_aldolase"/>
</dbReference>
<dbReference type="PANTHER" id="PTHR30502:SF0">
    <property type="entry name" value="PHOSPHOENOLPYRUVATE CARBOXYLASE FAMILY PROTEIN"/>
    <property type="match status" value="1"/>
</dbReference>
<dbReference type="InterPro" id="IPR040442">
    <property type="entry name" value="Pyrv_kinase-like_dom_sf"/>
</dbReference>
<reference evidence="5 8" key="2">
    <citation type="submission" date="2020-07" db="EMBL/GenBank/DDBJ databases">
        <title>Sequencing the genomes of 1000 actinobacteria strains.</title>
        <authorList>
            <person name="Klenk H.-P."/>
        </authorList>
    </citation>
    <scope>NUCLEOTIDE SEQUENCE [LARGE SCALE GENOMIC DNA]</scope>
    <source>
        <strain evidence="5 8">DSM 45117</strain>
    </source>
</reference>
<dbReference type="AlphaFoldDB" id="A0A1I2PDV6"/>
<dbReference type="PANTHER" id="PTHR30502">
    <property type="entry name" value="2-KETO-3-DEOXY-L-RHAMNONATE ALDOLASE"/>
    <property type="match status" value="1"/>
</dbReference>
<accession>A0A1I2PDV6</accession>
<dbReference type="EMBL" id="JACBZA010000001">
    <property type="protein sequence ID" value="NYH83666.1"/>
    <property type="molecule type" value="Genomic_DNA"/>
</dbReference>
<keyword evidence="3 5" id="KW-0456">Lyase</keyword>
<dbReference type="InterPro" id="IPR005000">
    <property type="entry name" value="Aldolase/citrate-lyase_domain"/>
</dbReference>
<dbReference type="GO" id="GO:0016832">
    <property type="term" value="F:aldehyde-lyase activity"/>
    <property type="evidence" value="ECO:0007669"/>
    <property type="project" value="TreeGrafter"/>
</dbReference>
<dbReference type="InterPro" id="IPR015813">
    <property type="entry name" value="Pyrv/PenolPyrv_kinase-like_dom"/>
</dbReference>
<dbReference type="GO" id="GO:0046872">
    <property type="term" value="F:metal ion binding"/>
    <property type="evidence" value="ECO:0007669"/>
    <property type="project" value="UniProtKB-KW"/>
</dbReference>
<dbReference type="Pfam" id="PF03328">
    <property type="entry name" value="HpcH_HpaI"/>
    <property type="match status" value="1"/>
</dbReference>
<sequence>MSGLATEFAARIRRRERAIGYWSALDAPVATERIGRLGYDYVVLDGQHGLIGYSGILNGLMAVDAGGQAVGMVRVEDNHLTPIGRALDAGAAGVIVPLVDTPAEAAAAVSSTRYPPIGRRSYGPMRSGLRIGPRPSQANEDTLVFVMIETREGLENVDAICRTPGLDGVYVGPSDLVLGLGGAMPGDPAVAGEFESALRAVREAAKAAGVAAGIHTHDGEVAAKRLAEGFTFASVASDLLHLEQAAGAHLAAARGGEDR</sequence>
<comment type="similarity">
    <text evidence="1">Belongs to the HpcH/HpaI aldolase family.</text>
</comment>
<organism evidence="6 7">
    <name type="scientific">Actinopolymorpha cephalotaxi</name>
    <dbReference type="NCBI Taxonomy" id="504797"/>
    <lineage>
        <taxon>Bacteria</taxon>
        <taxon>Bacillati</taxon>
        <taxon>Actinomycetota</taxon>
        <taxon>Actinomycetes</taxon>
        <taxon>Propionibacteriales</taxon>
        <taxon>Actinopolymorphaceae</taxon>
        <taxon>Actinopolymorpha</taxon>
    </lineage>
</organism>
<dbReference type="GO" id="GO:0005737">
    <property type="term" value="C:cytoplasm"/>
    <property type="evidence" value="ECO:0007669"/>
    <property type="project" value="TreeGrafter"/>
</dbReference>
<feature type="domain" description="HpcH/HpaI aldolase/citrate lyase" evidence="4">
    <location>
        <begin position="19"/>
        <end position="242"/>
    </location>
</feature>
<dbReference type="STRING" id="504797.SAMN05421678_10482"/>
<dbReference type="Proteomes" id="UP000533017">
    <property type="component" value="Unassembled WGS sequence"/>
</dbReference>
<keyword evidence="2" id="KW-0479">Metal-binding</keyword>
<evidence type="ECO:0000256" key="1">
    <source>
        <dbReference type="ARBA" id="ARBA00005568"/>
    </source>
</evidence>
<reference evidence="6 7" key="1">
    <citation type="submission" date="2016-10" db="EMBL/GenBank/DDBJ databases">
        <authorList>
            <person name="de Groot N.N."/>
        </authorList>
    </citation>
    <scope>NUCLEOTIDE SEQUENCE [LARGE SCALE GENOMIC DNA]</scope>
    <source>
        <strain evidence="6 7">CPCC 202808</strain>
    </source>
</reference>
<evidence type="ECO:0000313" key="6">
    <source>
        <dbReference type="EMBL" id="SFG13710.1"/>
    </source>
</evidence>